<reference evidence="1 2" key="1">
    <citation type="submission" date="2018-12" db="EMBL/GenBank/DDBJ databases">
        <title>Genome analysis provides insights into bioremediation potentialities of Halogeometricum borinquense strain N11.</title>
        <authorList>
            <person name="Najjari A."/>
            <person name="Youssef N."/>
            <person name="Fhoula I."/>
            <person name="Ben Dhia O."/>
            <person name="Mahjoubi M."/>
            <person name="Ouzari H.I."/>
            <person name="Cherif A."/>
        </authorList>
    </citation>
    <scope>NUCLEOTIDE SEQUENCE [LARGE SCALE GENOMIC DNA]</scope>
    <source>
        <strain evidence="1 2">N11</strain>
    </source>
</reference>
<accession>A0A482T532</accession>
<evidence type="ECO:0000313" key="1">
    <source>
        <dbReference type="EMBL" id="RYJ12764.1"/>
    </source>
</evidence>
<dbReference type="Proteomes" id="UP000294028">
    <property type="component" value="Unassembled WGS sequence"/>
</dbReference>
<comment type="caution">
    <text evidence="1">The sequence shown here is derived from an EMBL/GenBank/DDBJ whole genome shotgun (WGS) entry which is preliminary data.</text>
</comment>
<dbReference type="EMBL" id="RZHH01000002">
    <property type="protein sequence ID" value="RYJ12764.1"/>
    <property type="molecule type" value="Genomic_DNA"/>
</dbReference>
<proteinExistence type="predicted"/>
<sequence length="61" mass="6537">MNVAEKRNATCLRCGWHVQAHDWIAADLVAADHADETGHETTIVSDAELEFSKATEVGGSA</sequence>
<name>A0A482T532_9EURY</name>
<dbReference type="AlphaFoldDB" id="A0A482T532"/>
<gene>
    <name evidence="1" type="ORF">ELS19_01440</name>
</gene>
<evidence type="ECO:0000313" key="2">
    <source>
        <dbReference type="Proteomes" id="UP000294028"/>
    </source>
</evidence>
<dbReference type="RefSeq" id="WP_129783268.1">
    <property type="nucleotide sequence ID" value="NZ_RZHH01000002.1"/>
</dbReference>
<organism evidence="1 2">
    <name type="scientific">Halogeometricum borinquense</name>
    <dbReference type="NCBI Taxonomy" id="60847"/>
    <lineage>
        <taxon>Archaea</taxon>
        <taxon>Methanobacteriati</taxon>
        <taxon>Methanobacteriota</taxon>
        <taxon>Stenosarchaea group</taxon>
        <taxon>Halobacteria</taxon>
        <taxon>Halobacteriales</taxon>
        <taxon>Haloferacaceae</taxon>
        <taxon>Halogeometricum</taxon>
    </lineage>
</organism>
<protein>
    <submittedName>
        <fullName evidence="1">Uncharacterized protein</fullName>
    </submittedName>
</protein>